<dbReference type="AlphaFoldDB" id="A0A7W0C6X5"/>
<evidence type="ECO:0000313" key="3">
    <source>
        <dbReference type="Proteomes" id="UP000525298"/>
    </source>
</evidence>
<dbReference type="GO" id="GO:0016874">
    <property type="term" value="F:ligase activity"/>
    <property type="evidence" value="ECO:0007669"/>
    <property type="project" value="UniProtKB-KW"/>
</dbReference>
<comment type="caution">
    <text evidence="2">The sequence shown here is derived from an EMBL/GenBank/DDBJ whole genome shotgun (WGS) entry which is preliminary data.</text>
</comment>
<accession>A0A7W0C6X5</accession>
<dbReference type="Gene3D" id="3.30.470.20">
    <property type="entry name" value="ATP-grasp fold, B domain"/>
    <property type="match status" value="1"/>
</dbReference>
<sequence length="279" mass="31156">MLLSFHPCYVGDENRLCAGRDPDDDDRARMRAAEAVILPQGCRKTLFDAAVSSCPRVFPDYTARFAWPEKTGQSRMFAHYNAPRPVTAAFDCLADFNRQYNSDPAEAGFAFPFVFKYNGSGEGANVWLADTPNTLARLLSRSADWEKTGQFGFLLQQYIETRGRCLRVVVVGNTLVSYWRIQPDNTGFQASAARGGRIDHTADPGRRTAAEEQVLHLCRQTDINLAGFDLIFSENPAPNEADTPLLLEVNYFFGRTGLGGSEAFYRLLCAEIDNWIEQA</sequence>
<organism evidence="2 3">
    <name type="scientific">Desulfosalsimonas propionicica</name>
    <dbReference type="NCBI Taxonomy" id="332175"/>
    <lineage>
        <taxon>Bacteria</taxon>
        <taxon>Pseudomonadati</taxon>
        <taxon>Thermodesulfobacteriota</taxon>
        <taxon>Desulfobacteria</taxon>
        <taxon>Desulfobacterales</taxon>
        <taxon>Desulfosalsimonadaceae</taxon>
        <taxon>Desulfosalsimonas</taxon>
    </lineage>
</organism>
<evidence type="ECO:0000313" key="2">
    <source>
        <dbReference type="EMBL" id="MBA2880289.1"/>
    </source>
</evidence>
<keyword evidence="2" id="KW-0689">Ribosomal protein</keyword>
<protein>
    <submittedName>
        <fullName evidence="2">Ribosomal protein S6--L-glutamate ligase</fullName>
        <ecNumber evidence="2">6.3.2.-</ecNumber>
    </submittedName>
</protein>
<feature type="domain" description="ATP-grasp fold RimK-type" evidence="1">
    <location>
        <begin position="107"/>
        <end position="250"/>
    </location>
</feature>
<dbReference type="GO" id="GO:0005840">
    <property type="term" value="C:ribosome"/>
    <property type="evidence" value="ECO:0007669"/>
    <property type="project" value="UniProtKB-KW"/>
</dbReference>
<keyword evidence="3" id="KW-1185">Reference proteome</keyword>
<dbReference type="RefSeq" id="WP_181549937.1">
    <property type="nucleotide sequence ID" value="NZ_JACDUS010000001.1"/>
</dbReference>
<dbReference type="EMBL" id="JACDUS010000001">
    <property type="protein sequence ID" value="MBA2880289.1"/>
    <property type="molecule type" value="Genomic_DNA"/>
</dbReference>
<dbReference type="EC" id="6.3.2.-" evidence="2"/>
<dbReference type="InterPro" id="IPR013651">
    <property type="entry name" value="ATP-grasp_RimK-type"/>
</dbReference>
<name>A0A7W0C6X5_9BACT</name>
<reference evidence="2 3" key="1">
    <citation type="submission" date="2020-07" db="EMBL/GenBank/DDBJ databases">
        <title>Genomic Encyclopedia of Type Strains, Phase IV (KMG-IV): sequencing the most valuable type-strain genomes for metagenomic binning, comparative biology and taxonomic classification.</title>
        <authorList>
            <person name="Goeker M."/>
        </authorList>
    </citation>
    <scope>NUCLEOTIDE SEQUENCE [LARGE SCALE GENOMIC DNA]</scope>
    <source>
        <strain evidence="2 3">DSM 17721</strain>
    </source>
</reference>
<keyword evidence="2" id="KW-0687">Ribonucleoprotein</keyword>
<dbReference type="Pfam" id="PF08443">
    <property type="entry name" value="RimK"/>
    <property type="match status" value="1"/>
</dbReference>
<dbReference type="SUPFAM" id="SSF56059">
    <property type="entry name" value="Glutathione synthetase ATP-binding domain-like"/>
    <property type="match status" value="1"/>
</dbReference>
<keyword evidence="2" id="KW-0436">Ligase</keyword>
<proteinExistence type="predicted"/>
<evidence type="ECO:0000259" key="1">
    <source>
        <dbReference type="Pfam" id="PF08443"/>
    </source>
</evidence>
<dbReference type="Proteomes" id="UP000525298">
    <property type="component" value="Unassembled WGS sequence"/>
</dbReference>
<gene>
    <name evidence="2" type="ORF">HNR65_000596</name>
</gene>